<dbReference type="Gene3D" id="2.30.40.10">
    <property type="entry name" value="Urease, subunit C, domain 1"/>
    <property type="match status" value="1"/>
</dbReference>
<dbReference type="Gene3D" id="3.20.20.140">
    <property type="entry name" value="Metal-dependent hydrolases"/>
    <property type="match status" value="1"/>
</dbReference>
<organism evidence="4 5">
    <name type="scientific">Gluconobacter oxydans NBRC 3293</name>
    <dbReference type="NCBI Taxonomy" id="1315969"/>
    <lineage>
        <taxon>Bacteria</taxon>
        <taxon>Pseudomonadati</taxon>
        <taxon>Pseudomonadota</taxon>
        <taxon>Alphaproteobacteria</taxon>
        <taxon>Acetobacterales</taxon>
        <taxon>Acetobacteraceae</taxon>
        <taxon>Gluconobacter</taxon>
    </lineage>
</organism>
<dbReference type="InterPro" id="IPR050287">
    <property type="entry name" value="MTA/SAH_deaminase"/>
</dbReference>
<dbReference type="Pfam" id="PF01979">
    <property type="entry name" value="Amidohydro_1"/>
    <property type="match status" value="1"/>
</dbReference>
<dbReference type="AlphaFoldDB" id="A0A829WSF9"/>
<dbReference type="EMBL" id="BARJ01000002">
    <property type="protein sequence ID" value="GEM15801.1"/>
    <property type="molecule type" value="Genomic_DNA"/>
</dbReference>
<dbReference type="GO" id="GO:0016810">
    <property type="term" value="F:hydrolase activity, acting on carbon-nitrogen (but not peptide) bonds"/>
    <property type="evidence" value="ECO:0007669"/>
    <property type="project" value="InterPro"/>
</dbReference>
<comment type="similarity">
    <text evidence="1">Belongs to the metallo-dependent hydrolases superfamily. ATZ/TRZ family.</text>
</comment>
<evidence type="ECO:0000259" key="3">
    <source>
        <dbReference type="Pfam" id="PF01979"/>
    </source>
</evidence>
<evidence type="ECO:0000256" key="1">
    <source>
        <dbReference type="ARBA" id="ARBA00006745"/>
    </source>
</evidence>
<evidence type="ECO:0000313" key="4">
    <source>
        <dbReference type="EMBL" id="GEM15801.1"/>
    </source>
</evidence>
<protein>
    <submittedName>
        <fullName evidence="4">Amidohydrolase</fullName>
    </submittedName>
</protein>
<evidence type="ECO:0000256" key="2">
    <source>
        <dbReference type="ARBA" id="ARBA00022801"/>
    </source>
</evidence>
<dbReference type="Proteomes" id="UP000484858">
    <property type="component" value="Unassembled WGS sequence"/>
</dbReference>
<keyword evidence="2 4" id="KW-0378">Hydrolase</keyword>
<dbReference type="InterPro" id="IPR006680">
    <property type="entry name" value="Amidohydro-rel"/>
</dbReference>
<dbReference type="InterPro" id="IPR011059">
    <property type="entry name" value="Metal-dep_hydrolase_composite"/>
</dbReference>
<gene>
    <name evidence="4" type="ORF">NBRC3293_0298</name>
</gene>
<proteinExistence type="inferred from homology"/>
<name>A0A829WSF9_GLUOY</name>
<evidence type="ECO:0000313" key="5">
    <source>
        <dbReference type="Proteomes" id="UP000484858"/>
    </source>
</evidence>
<dbReference type="PANTHER" id="PTHR43794">
    <property type="entry name" value="AMINOHYDROLASE SSNA-RELATED"/>
    <property type="match status" value="1"/>
</dbReference>
<sequence>MRSRRIDRIMSARPIRISGLRQAVLWDDRSAGHVYAPDTDLVIEGGKIVFAGPASELPDAYAALPVDVDGRDLMAMPGLVDVHSHPATEPMSRGMFDELGSPGLFYSSLYEYMPVFRADAASKPDCARVAYSEMLLSGVTTIVDLSTPWAGWLDAATESGLRVCLGPMFRSAAWKTTNGYTVDYTWSEDGGQRSMDEALETVDAAQADASGRLSGMIVPAQIDTCSPEILKASFAAAEKRDLPWQTHAAQSIVEFQEITRRHGMTPVQWLDSLGVLSSRSIVGHAIFLDDHPSTPWHTKRDLDILVSRDAAVAHCATVFARRGYVLRDFGRYKRAGIRIGLGTDTYPHTILDDLRLTAYLGRVQEQTPEAVSTRDVFDAATCVGASLLGRDDIGRLKTGGPADLVLVDLSHPMMRPSIDPVRSLIFSADDRAIHSVYVAGRKVVEKGRVLTMDYEGATSRLVEEQARIVGSVAQRDRLGRSVETLVPPTFPTRR</sequence>
<dbReference type="SUPFAM" id="SSF51556">
    <property type="entry name" value="Metallo-dependent hydrolases"/>
    <property type="match status" value="1"/>
</dbReference>
<dbReference type="PANTHER" id="PTHR43794:SF11">
    <property type="entry name" value="AMIDOHYDROLASE-RELATED DOMAIN-CONTAINING PROTEIN"/>
    <property type="match status" value="1"/>
</dbReference>
<reference evidence="4 5" key="1">
    <citation type="submission" date="2013-04" db="EMBL/GenBank/DDBJ databases">
        <title>Gluconobacter oxydans NBRC 3293 whole genome sequence.</title>
        <authorList>
            <person name="Matsutani M."/>
            <person name="Yakushi T."/>
            <person name="Matsushita K."/>
        </authorList>
    </citation>
    <scope>NUCLEOTIDE SEQUENCE [LARGE SCALE GENOMIC DNA]</scope>
    <source>
        <strain evidence="4 5">NBRC 3293</strain>
    </source>
</reference>
<dbReference type="SUPFAM" id="SSF51338">
    <property type="entry name" value="Composite domain of metallo-dependent hydrolases"/>
    <property type="match status" value="1"/>
</dbReference>
<accession>A0A829WSF9</accession>
<feature type="domain" description="Amidohydrolase-related" evidence="3">
    <location>
        <begin position="74"/>
        <end position="443"/>
    </location>
</feature>
<dbReference type="InterPro" id="IPR032466">
    <property type="entry name" value="Metal_Hydrolase"/>
</dbReference>
<comment type="caution">
    <text evidence="4">The sequence shown here is derived from an EMBL/GenBank/DDBJ whole genome shotgun (WGS) entry which is preliminary data.</text>
</comment>